<comment type="caution">
    <text evidence="2">The sequence shown here is derived from an EMBL/GenBank/DDBJ whole genome shotgun (WGS) entry which is preliminary data.</text>
</comment>
<feature type="transmembrane region" description="Helical" evidence="1">
    <location>
        <begin position="251"/>
        <end position="273"/>
    </location>
</feature>
<evidence type="ECO:0000256" key="1">
    <source>
        <dbReference type="SAM" id="Phobius"/>
    </source>
</evidence>
<accession>A0AA39CW59</accession>
<evidence type="ECO:0000313" key="2">
    <source>
        <dbReference type="EMBL" id="KAJ9628933.1"/>
    </source>
</evidence>
<feature type="transmembrane region" description="Helical" evidence="1">
    <location>
        <begin position="179"/>
        <end position="204"/>
    </location>
</feature>
<protein>
    <submittedName>
        <fullName evidence="2">Uncharacterized protein</fullName>
    </submittedName>
</protein>
<keyword evidence="1" id="KW-0812">Transmembrane</keyword>
<feature type="transmembrane region" description="Helical" evidence="1">
    <location>
        <begin position="211"/>
        <end position="231"/>
    </location>
</feature>
<keyword evidence="1" id="KW-1133">Transmembrane helix</keyword>
<feature type="transmembrane region" description="Helical" evidence="1">
    <location>
        <begin position="41"/>
        <end position="65"/>
    </location>
</feature>
<proteinExistence type="predicted"/>
<feature type="transmembrane region" description="Helical" evidence="1">
    <location>
        <begin position="122"/>
        <end position="150"/>
    </location>
</feature>
<keyword evidence="1" id="KW-0472">Membrane</keyword>
<dbReference type="EMBL" id="JAPDRN010000070">
    <property type="protein sequence ID" value="KAJ9628933.1"/>
    <property type="molecule type" value="Genomic_DNA"/>
</dbReference>
<dbReference type="AlphaFoldDB" id="A0AA39CW59"/>
<reference evidence="2" key="1">
    <citation type="submission" date="2022-10" db="EMBL/GenBank/DDBJ databases">
        <title>Culturing micro-colonial fungi from biological soil crusts in the Mojave desert and describing Neophaeococcomyces mojavensis, and introducing the new genera and species Taxawa tesnikishii.</title>
        <authorList>
            <person name="Kurbessoian T."/>
            <person name="Stajich J.E."/>
        </authorList>
    </citation>
    <scope>NUCLEOTIDE SEQUENCE</scope>
    <source>
        <strain evidence="2">TK_35</strain>
    </source>
</reference>
<organism evidence="2">
    <name type="scientific">Knufia peltigerae</name>
    <dbReference type="NCBI Taxonomy" id="1002370"/>
    <lineage>
        <taxon>Eukaryota</taxon>
        <taxon>Fungi</taxon>
        <taxon>Dikarya</taxon>
        <taxon>Ascomycota</taxon>
        <taxon>Pezizomycotina</taxon>
        <taxon>Eurotiomycetes</taxon>
        <taxon>Chaetothyriomycetidae</taxon>
        <taxon>Chaetothyriales</taxon>
        <taxon>Trichomeriaceae</taxon>
        <taxon>Knufia</taxon>
    </lineage>
</organism>
<gene>
    <name evidence="2" type="ORF">H2204_009091</name>
</gene>
<sequence length="290" mass="30626">MDASPPLSPPPAPPVLPPNAAVPVFGPQDATQLRQLAIGHYVVAGLMAVFSLIFVLHIVLGIAMLSGSLPMKSGGEPSSPEEQQFVGWLFTVMGICIVLGGLTLAGFVAYAGRCLSQQRRYLLCMIVAGLSCLFTPIGTILGVFTLVVLLRPQVKAAFAGQAGTLADLQTTSHLHNLKILFYALAGFHWLAALVFLGFVGIVAFERGMNDGAVLATVYGAVSLLAIGLGFLQLRTARLLGQRSNLPWCRAAAWAAVLAGPLGMALTAYAVYFLRKPEIAALFDRGDHVSV</sequence>
<feature type="transmembrane region" description="Helical" evidence="1">
    <location>
        <begin position="85"/>
        <end position="110"/>
    </location>
</feature>
<name>A0AA39CW59_9EURO</name>